<dbReference type="InParanoid" id="A0A078AZU1"/>
<feature type="region of interest" description="Disordered" evidence="1">
    <location>
        <begin position="492"/>
        <end position="515"/>
    </location>
</feature>
<feature type="compositionally biased region" description="Polar residues" evidence="1">
    <location>
        <begin position="505"/>
        <end position="515"/>
    </location>
</feature>
<reference evidence="3 4" key="1">
    <citation type="submission" date="2014-06" db="EMBL/GenBank/DDBJ databases">
        <authorList>
            <person name="Swart Estienne"/>
        </authorList>
    </citation>
    <scope>NUCLEOTIDE SEQUENCE [LARGE SCALE GENOMIC DNA]</scope>
    <source>
        <strain evidence="3 4">130c</strain>
    </source>
</reference>
<feature type="compositionally biased region" description="Basic and acidic residues" evidence="1">
    <location>
        <begin position="464"/>
        <end position="476"/>
    </location>
</feature>
<gene>
    <name evidence="3" type="primary">Contig4061.g4343</name>
    <name evidence="3" type="ORF">STYLEM_16856</name>
</gene>
<feature type="compositionally biased region" description="Basic and acidic residues" evidence="1">
    <location>
        <begin position="573"/>
        <end position="595"/>
    </location>
</feature>
<feature type="region of interest" description="Disordered" evidence="1">
    <location>
        <begin position="357"/>
        <end position="399"/>
    </location>
</feature>
<keyword evidence="4" id="KW-1185">Reference proteome</keyword>
<proteinExistence type="predicted"/>
<evidence type="ECO:0000256" key="2">
    <source>
        <dbReference type="SAM" id="Phobius"/>
    </source>
</evidence>
<protein>
    <submittedName>
        <fullName evidence="3">Uncharacterized protein</fullName>
    </submittedName>
</protein>
<feature type="region of interest" description="Disordered" evidence="1">
    <location>
        <begin position="444"/>
        <end position="477"/>
    </location>
</feature>
<evidence type="ECO:0000313" key="3">
    <source>
        <dbReference type="EMBL" id="CDW87744.1"/>
    </source>
</evidence>
<feature type="compositionally biased region" description="Low complexity" evidence="1">
    <location>
        <begin position="24"/>
        <end position="37"/>
    </location>
</feature>
<accession>A0A078AZU1</accession>
<feature type="region of interest" description="Disordered" evidence="1">
    <location>
        <begin position="1"/>
        <end position="63"/>
    </location>
</feature>
<sequence>MLEQDEKDDIEDQDKEQTSVNDNPIQKQQQISQKPSQSNTDEQTQSLGKTPEDSYYESTQTTSQQYSPQYQMIKDMMQYSCVDNQECIDTTFCCSTQKCAHPSVCLHGQKLYQDYCDYNFECMSRCCHDRQCAHFLECYDTCTVNSDCRFTSCCTEGYCSSQVVCEGNKMAGDVCEQSSECISQYCFNSKCQVQPEDFPSWAWGIIIMAVVGSLLFMLYGYCTLKYRHNRSKEDIYAALEHFAEMREHKQPLLQDHQPDASHVLVVQSVSRKFLYNNPKKMPHLPIDMRYHATPIQEVKSEYQYYTYDDRNPKLFNSASESSLNMNSVELTQRRDSDDDPQNQANNIRNKWTNSLKQSFTSDSQPHNQNRQNRTSQVQNNNNMLIPSPRPTQSISKSPTIQIDDSYKIFDIQQQIYRFNQLEQCKVEQPQSILKQSTMRSKLQVDNQKSDVIQKSQKKLQIKVPESESDSREETKTRQTISNLIDQQILLSHQSESKDSQEEEVQQNVPQFKQSQTIKLPKKTEFAEDDFLQAFINDFKPRSPIESDKNQMLGSNTGLYQKQKSKIFIEDQQEIKGGELLDEDGYHESDESEGKSKMSIQHKKNA</sequence>
<keyword evidence="2" id="KW-0472">Membrane</keyword>
<feature type="compositionally biased region" description="Polar residues" evidence="1">
    <location>
        <begin position="444"/>
        <end position="454"/>
    </location>
</feature>
<dbReference type="Proteomes" id="UP000039865">
    <property type="component" value="Unassembled WGS sequence"/>
</dbReference>
<dbReference type="OrthoDB" id="324866at2759"/>
<feature type="compositionally biased region" description="Acidic residues" evidence="1">
    <location>
        <begin position="1"/>
        <end position="14"/>
    </location>
</feature>
<keyword evidence="2" id="KW-1133">Transmembrane helix</keyword>
<evidence type="ECO:0000313" key="4">
    <source>
        <dbReference type="Proteomes" id="UP000039865"/>
    </source>
</evidence>
<evidence type="ECO:0000256" key="1">
    <source>
        <dbReference type="SAM" id="MobiDB-lite"/>
    </source>
</evidence>
<keyword evidence="2" id="KW-0812">Transmembrane</keyword>
<name>A0A078AZU1_STYLE</name>
<feature type="compositionally biased region" description="Polar residues" evidence="1">
    <location>
        <begin position="38"/>
        <end position="48"/>
    </location>
</feature>
<dbReference type="AlphaFoldDB" id="A0A078AZU1"/>
<dbReference type="EMBL" id="CCKQ01015896">
    <property type="protein sequence ID" value="CDW87744.1"/>
    <property type="molecule type" value="Genomic_DNA"/>
</dbReference>
<feature type="transmembrane region" description="Helical" evidence="2">
    <location>
        <begin position="201"/>
        <end position="222"/>
    </location>
</feature>
<organism evidence="3 4">
    <name type="scientific">Stylonychia lemnae</name>
    <name type="common">Ciliate</name>
    <dbReference type="NCBI Taxonomy" id="5949"/>
    <lineage>
        <taxon>Eukaryota</taxon>
        <taxon>Sar</taxon>
        <taxon>Alveolata</taxon>
        <taxon>Ciliophora</taxon>
        <taxon>Intramacronucleata</taxon>
        <taxon>Spirotrichea</taxon>
        <taxon>Stichotrichia</taxon>
        <taxon>Sporadotrichida</taxon>
        <taxon>Oxytrichidae</taxon>
        <taxon>Stylonychinae</taxon>
        <taxon>Stylonychia</taxon>
    </lineage>
</organism>
<feature type="region of interest" description="Disordered" evidence="1">
    <location>
        <begin position="573"/>
        <end position="605"/>
    </location>
</feature>